<feature type="transmembrane region" description="Helical" evidence="2">
    <location>
        <begin position="123"/>
        <end position="142"/>
    </location>
</feature>
<keyword evidence="2" id="KW-0472">Membrane</keyword>
<keyword evidence="2" id="KW-1133">Transmembrane helix</keyword>
<evidence type="ECO:0000256" key="2">
    <source>
        <dbReference type="SAM" id="Phobius"/>
    </source>
</evidence>
<dbReference type="AlphaFoldDB" id="A0A6I3LG69"/>
<organism evidence="3 4">
    <name type="scientific">Myroides albus</name>
    <dbReference type="NCBI Taxonomy" id="2562892"/>
    <lineage>
        <taxon>Bacteria</taxon>
        <taxon>Pseudomonadati</taxon>
        <taxon>Bacteroidota</taxon>
        <taxon>Flavobacteriia</taxon>
        <taxon>Flavobacteriales</taxon>
        <taxon>Flavobacteriaceae</taxon>
        <taxon>Myroides</taxon>
    </lineage>
</organism>
<gene>
    <name evidence="3" type="ORF">GJV76_04900</name>
</gene>
<evidence type="ECO:0000313" key="3">
    <source>
        <dbReference type="EMBL" id="MTG97478.1"/>
    </source>
</evidence>
<evidence type="ECO:0000256" key="1">
    <source>
        <dbReference type="SAM" id="Coils"/>
    </source>
</evidence>
<reference evidence="3 4" key="1">
    <citation type="submission" date="2019-11" db="EMBL/GenBank/DDBJ databases">
        <title>Genome of Strain BIT-d1.</title>
        <authorList>
            <person name="Yang Y."/>
        </authorList>
    </citation>
    <scope>NUCLEOTIDE SEQUENCE [LARGE SCALE GENOMIC DNA]</scope>
    <source>
        <strain evidence="3 4">BIT-d1</strain>
    </source>
</reference>
<dbReference type="RefSeq" id="WP_155091525.1">
    <property type="nucleotide sequence ID" value="NZ_CP102754.1"/>
</dbReference>
<dbReference type="Proteomes" id="UP000438760">
    <property type="component" value="Unassembled WGS sequence"/>
</dbReference>
<feature type="coiled-coil region" evidence="1">
    <location>
        <begin position="146"/>
        <end position="191"/>
    </location>
</feature>
<keyword evidence="1" id="KW-0175">Coiled coil</keyword>
<evidence type="ECO:0000313" key="4">
    <source>
        <dbReference type="Proteomes" id="UP000438760"/>
    </source>
</evidence>
<name>A0A6I3LG69_9FLAO</name>
<comment type="caution">
    <text evidence="3">The sequence shown here is derived from an EMBL/GenBank/DDBJ whole genome shotgun (WGS) entry which is preliminary data.</text>
</comment>
<dbReference type="OrthoDB" id="981213at2"/>
<protein>
    <submittedName>
        <fullName evidence="3">LPXTG cell wall anchor domain-containing protein</fullName>
    </submittedName>
</protein>
<keyword evidence="2" id="KW-0812">Transmembrane</keyword>
<dbReference type="EMBL" id="WMJX01000006">
    <property type="protein sequence ID" value="MTG97478.1"/>
    <property type="molecule type" value="Genomic_DNA"/>
</dbReference>
<accession>A0A6I3LG69</accession>
<keyword evidence="4" id="KW-1185">Reference proteome</keyword>
<dbReference type="NCBIfam" id="TIGR01167">
    <property type="entry name" value="LPXTG_anchor"/>
    <property type="match status" value="1"/>
</dbReference>
<proteinExistence type="predicted"/>
<sequence length="191" mass="21982">MKRQIILTVSLLTFTTITIAQDDKNSIDKQFTSLLQESTNYQSYKVVPKARLEQLQKNVGDSIDALQSNIVQVNNEMNNQKVVVDSLSNKLVTIQDSLDLALSKENSFEVFGISTQKSTFQTIVWSIIGLLLLSLGIIFFRFRKSNKDTKEALKRLNDTELELEELRRSSLEREQKIRRQLQDEINKSKQV</sequence>